<keyword evidence="2" id="KW-1185">Reference proteome</keyword>
<proteinExistence type="predicted"/>
<accession>A0ABW9Z978</accession>
<organism evidence="1 2">
    <name type="scientific">Flavobacterium ichthyis</name>
    <dbReference type="NCBI Taxonomy" id="2698827"/>
    <lineage>
        <taxon>Bacteria</taxon>
        <taxon>Pseudomonadati</taxon>
        <taxon>Bacteroidota</taxon>
        <taxon>Flavobacteriia</taxon>
        <taxon>Flavobacteriales</taxon>
        <taxon>Flavobacteriaceae</taxon>
        <taxon>Flavobacterium</taxon>
    </lineage>
</organism>
<sequence length="228" mass="26894">MKIMETNELIDKIILIEEKYNPLIKILEEKKTENNFKYRNLYKGIISIQSKISYQPEILFLGINPGEGAFVEKNHKSGNTFYFPKELLTKNTSSELNWFKDNNAKHGKWFDEKAKTKNSFPKQMIDILLNFSEKKLGKRINLKNEDERNLFINEIANKIVYTNICPIATKSTKELKSIYKKLSQEETLKNHWNGTIQNFFRQRTIDLILELQPNVSCVLEVLFTKIYF</sequence>
<reference evidence="2" key="1">
    <citation type="submission" date="2020-01" db="EMBL/GenBank/DDBJ databases">
        <title>Sphingomonas sp. strain CSW-10.</title>
        <authorList>
            <person name="Chen W.-M."/>
        </authorList>
    </citation>
    <scope>NUCLEOTIDE SEQUENCE [LARGE SCALE GENOMIC DNA]</scope>
    <source>
        <strain evidence="2">NST-5</strain>
    </source>
</reference>
<name>A0ABW9Z978_9FLAO</name>
<gene>
    <name evidence="1" type="ORF">GV828_09500</name>
</gene>
<protein>
    <recommendedName>
        <fullName evidence="3">DUF4304 domain-containing protein</fullName>
    </recommendedName>
</protein>
<evidence type="ECO:0008006" key="3">
    <source>
        <dbReference type="Google" id="ProtNLM"/>
    </source>
</evidence>
<dbReference type="EMBL" id="JAABLM010000010">
    <property type="protein sequence ID" value="NBL65432.1"/>
    <property type="molecule type" value="Genomic_DNA"/>
</dbReference>
<evidence type="ECO:0000313" key="1">
    <source>
        <dbReference type="EMBL" id="NBL65432.1"/>
    </source>
</evidence>
<dbReference type="Proteomes" id="UP000798602">
    <property type="component" value="Unassembled WGS sequence"/>
</dbReference>
<evidence type="ECO:0000313" key="2">
    <source>
        <dbReference type="Proteomes" id="UP000798602"/>
    </source>
</evidence>
<comment type="caution">
    <text evidence="1">The sequence shown here is derived from an EMBL/GenBank/DDBJ whole genome shotgun (WGS) entry which is preliminary data.</text>
</comment>